<reference evidence="1" key="1">
    <citation type="submission" date="2021-06" db="EMBL/GenBank/DDBJ databases">
        <authorList>
            <person name="Kallberg Y."/>
            <person name="Tangrot J."/>
            <person name="Rosling A."/>
        </authorList>
    </citation>
    <scope>NUCLEOTIDE SEQUENCE</scope>
    <source>
        <strain evidence="1">28 12/20/2015</strain>
    </source>
</reference>
<feature type="non-terminal residue" evidence="1">
    <location>
        <position position="1"/>
    </location>
</feature>
<name>A0ACA9R9F0_9GLOM</name>
<comment type="caution">
    <text evidence="1">The sequence shown here is derived from an EMBL/GenBank/DDBJ whole genome shotgun (WGS) entry which is preliminary data.</text>
</comment>
<evidence type="ECO:0000313" key="2">
    <source>
        <dbReference type="Proteomes" id="UP000789366"/>
    </source>
</evidence>
<feature type="non-terminal residue" evidence="1">
    <location>
        <position position="120"/>
    </location>
</feature>
<gene>
    <name evidence="1" type="ORF">SPELUC_LOCUS16537</name>
</gene>
<accession>A0ACA9R9F0</accession>
<dbReference type="EMBL" id="CAJVPW010061889">
    <property type="protein sequence ID" value="CAG8782675.1"/>
    <property type="molecule type" value="Genomic_DNA"/>
</dbReference>
<keyword evidence="2" id="KW-1185">Reference proteome</keyword>
<proteinExistence type="predicted"/>
<evidence type="ECO:0000313" key="1">
    <source>
        <dbReference type="EMBL" id="CAG8782675.1"/>
    </source>
</evidence>
<dbReference type="Proteomes" id="UP000789366">
    <property type="component" value="Unassembled WGS sequence"/>
</dbReference>
<sequence>EEGTRVDDLRGFPMGVGSLEEIIDDDHAIVYKKTRYVVVDVLQDDTYPMVSVLKLEKAPTKSRADIGVLEQQIQGIKESVNSTFLSTRIDPKLVRKFFHVTEEHAPSIVFIVKLMLLELN</sequence>
<organism evidence="1 2">
    <name type="scientific">Cetraspora pellucida</name>
    <dbReference type="NCBI Taxonomy" id="1433469"/>
    <lineage>
        <taxon>Eukaryota</taxon>
        <taxon>Fungi</taxon>
        <taxon>Fungi incertae sedis</taxon>
        <taxon>Mucoromycota</taxon>
        <taxon>Glomeromycotina</taxon>
        <taxon>Glomeromycetes</taxon>
        <taxon>Diversisporales</taxon>
        <taxon>Gigasporaceae</taxon>
        <taxon>Cetraspora</taxon>
    </lineage>
</organism>
<protein>
    <submittedName>
        <fullName evidence="1">14457_t:CDS:1</fullName>
    </submittedName>
</protein>